<dbReference type="PROSITE" id="PS51450">
    <property type="entry name" value="LRR"/>
    <property type="match status" value="1"/>
</dbReference>
<keyword evidence="2" id="KW-0853">WD repeat</keyword>
<dbReference type="GO" id="GO:0005930">
    <property type="term" value="C:axoneme"/>
    <property type="evidence" value="ECO:0007669"/>
    <property type="project" value="UniProtKB-SubCell"/>
</dbReference>
<dbReference type="Proteomes" id="UP000195557">
    <property type="component" value="Unassembled WGS sequence"/>
</dbReference>
<evidence type="ECO:0000256" key="1">
    <source>
        <dbReference type="ARBA" id="ARBA00004430"/>
    </source>
</evidence>
<dbReference type="InterPro" id="IPR015943">
    <property type="entry name" value="WD40/YVTN_repeat-like_dom_sf"/>
</dbReference>
<gene>
    <name evidence="6" type="ORF">BE221DRAFT_211030</name>
</gene>
<name>A0A1Y5IGC2_OSTTA</name>
<dbReference type="Pfam" id="PF21032">
    <property type="entry name" value="PROPPIN"/>
    <property type="match status" value="1"/>
</dbReference>
<dbReference type="SUPFAM" id="SSF50978">
    <property type="entry name" value="WD40 repeat-like"/>
    <property type="match status" value="1"/>
</dbReference>
<dbReference type="Gene3D" id="2.130.10.10">
    <property type="entry name" value="YVTN repeat-like/Quinoprotein amine dehydrogenase"/>
    <property type="match status" value="1"/>
</dbReference>
<dbReference type="InterPro" id="IPR036322">
    <property type="entry name" value="WD40_repeat_dom_sf"/>
</dbReference>
<comment type="subcellular location">
    <subcellularLocation>
        <location evidence="1">Cytoplasm</location>
        <location evidence="1">Cytoskeleton</location>
        <location evidence="1">Cilium axoneme</location>
    </subcellularLocation>
</comment>
<dbReference type="EMBL" id="KZ155774">
    <property type="protein sequence ID" value="OUS48618.1"/>
    <property type="molecule type" value="Genomic_DNA"/>
</dbReference>
<evidence type="ECO:0000256" key="2">
    <source>
        <dbReference type="ARBA" id="ARBA00022574"/>
    </source>
</evidence>
<evidence type="ECO:0000256" key="4">
    <source>
        <dbReference type="ARBA" id="ARBA00025740"/>
    </source>
</evidence>
<dbReference type="eggNOG" id="KOG2110">
    <property type="taxonomic scope" value="Eukaryota"/>
</dbReference>
<evidence type="ECO:0000313" key="6">
    <source>
        <dbReference type="EMBL" id="OUS48618.1"/>
    </source>
</evidence>
<proteinExistence type="inferred from homology"/>
<organism evidence="6">
    <name type="scientific">Ostreococcus tauri</name>
    <name type="common">Marine green alga</name>
    <dbReference type="NCBI Taxonomy" id="70448"/>
    <lineage>
        <taxon>Eukaryota</taxon>
        <taxon>Viridiplantae</taxon>
        <taxon>Chlorophyta</taxon>
        <taxon>Mamiellophyceae</taxon>
        <taxon>Mamiellales</taxon>
        <taxon>Bathycoccaceae</taxon>
        <taxon>Ostreococcus</taxon>
    </lineage>
</organism>
<protein>
    <submittedName>
        <fullName evidence="6">Uncharacterized protein</fullName>
    </submittedName>
</protein>
<dbReference type="InterPro" id="IPR032675">
    <property type="entry name" value="LRR_dom_sf"/>
</dbReference>
<keyword evidence="3" id="KW-0677">Repeat</keyword>
<dbReference type="InterPro" id="IPR048720">
    <property type="entry name" value="PROPPIN"/>
</dbReference>
<reference evidence="6" key="1">
    <citation type="submission" date="2017-04" db="EMBL/GenBank/DDBJ databases">
        <title>Population genomics of picophytoplankton unveils novel chromosome hypervariability.</title>
        <authorList>
            <consortium name="DOE Joint Genome Institute"/>
            <person name="Blanc-Mathieu R."/>
            <person name="Krasovec M."/>
            <person name="Hebrard M."/>
            <person name="Yau S."/>
            <person name="Desgranges E."/>
            <person name="Martin J."/>
            <person name="Schackwitz W."/>
            <person name="Kuo A."/>
            <person name="Salin G."/>
            <person name="Donnadieu C."/>
            <person name="Desdevises Y."/>
            <person name="Sanchez-Ferandin S."/>
            <person name="Moreau H."/>
            <person name="Rivals E."/>
            <person name="Grigoriev I.V."/>
            <person name="Grimsley N."/>
            <person name="Eyre-Walker A."/>
            <person name="Piganeau G."/>
        </authorList>
    </citation>
    <scope>NUCLEOTIDE SEQUENCE [LARGE SCALE GENOMIC DNA]</scope>
    <source>
        <strain evidence="6">RCC 1115</strain>
    </source>
</reference>
<dbReference type="InterPro" id="IPR001611">
    <property type="entry name" value="Leu-rich_rpt"/>
</dbReference>
<dbReference type="SUPFAM" id="SSF52075">
    <property type="entry name" value="Outer arm dynein light chain 1"/>
    <property type="match status" value="1"/>
</dbReference>
<accession>A0A1Y5IGC2</accession>
<feature type="region of interest" description="Disordered" evidence="5">
    <location>
        <begin position="241"/>
        <end position="266"/>
    </location>
</feature>
<dbReference type="AlphaFoldDB" id="A0A1Y5IGC2"/>
<evidence type="ECO:0000256" key="3">
    <source>
        <dbReference type="ARBA" id="ARBA00022737"/>
    </source>
</evidence>
<dbReference type="PANTHER" id="PTHR11227">
    <property type="entry name" value="WD-REPEAT PROTEIN INTERACTING WITH PHOSPHOINOSIDES WIPI -RELATED"/>
    <property type="match status" value="1"/>
</dbReference>
<evidence type="ECO:0000256" key="5">
    <source>
        <dbReference type="SAM" id="MobiDB-lite"/>
    </source>
</evidence>
<comment type="similarity">
    <text evidence="4">Belongs to the WD repeat PROPPIN family.</text>
</comment>
<sequence length="750" mass="81002">MALEITPRALKRACLDQKGFVSLATPPRARVASEPFELNEILYLHHRGISKLEHFEPYSRLRCLHLEHNAVSSLEGLRALVALTQLHVDGNALRDLRGVQYLEKLRHLSANDNMIESLEHVRGHTALETLCVAGNRLRSASSALEPLRSVESLASLDVTRNDIIDPTVVDAIASNLSNIELLHVSKGNPVSGTVDAFRHVLVAALRELRWLDDAVVDARARRLAHARLTKGLDVIGARTTPFHPRARASPPTTFEPSRARNRSEMISTRRRARVVMSDAPPVRCASYNQDFTYVCVATRTGYAVHGTADGQRHHHDDSLGSLRHCEMLFSSSLLCVVGDGDVPALSPRTIKVLDARLRRVLGEIQCASSVTGVRLNRARIAARELNRVTIHELGTLRALQTIETASDPLGLMALSADAESSVLAYADGNAVKVHDALNLCGIAECRPHRSPLAAIALNSDGTMLATASARGTVIRVTSLPSGTKMWSFRRGTTSSAIQSLNFGTTTFHPPLLCVSSDKGTAHVFAVEGEPRDADWVEERVGETTAANDVSASNATAAANISSALARARAGGLGRIAGFAGAAVSGITSRVRSGLTAARSAMEPTRAIAVVKLPHTSSTKWSLCALQPTPGSAADKWAPPSLDSSQPNRQLEAQLSVVTSDAVFYDYNVRLESDRSGFFSRGDAKETVARLERECKLVDETLDENFGSGSTVGELPTDGRWIETRVVADDAQELRTNVSESMSQSMFAEQS</sequence>
<dbReference type="Gene3D" id="3.80.10.10">
    <property type="entry name" value="Ribonuclease Inhibitor"/>
    <property type="match status" value="2"/>
</dbReference>